<accession>A0A919Q7Z6</accession>
<organism evidence="3 4">
    <name type="scientific">Acrocarpospora phusangensis</name>
    <dbReference type="NCBI Taxonomy" id="1070424"/>
    <lineage>
        <taxon>Bacteria</taxon>
        <taxon>Bacillati</taxon>
        <taxon>Actinomycetota</taxon>
        <taxon>Actinomycetes</taxon>
        <taxon>Streptosporangiales</taxon>
        <taxon>Streptosporangiaceae</taxon>
        <taxon>Acrocarpospora</taxon>
    </lineage>
</organism>
<proteinExistence type="inferred from homology"/>
<sequence length="308" mass="33331">MAPARVLVTGAAGFIGAHLTRRLRSLGTEVHAVARAPRTSAHGEVWHVCDLRDADAVGRLFAGSRPEVVVHLASDVNGARDPGVVLSTLECNLVTAVNVLLAAREGTRVIMCGSSEEPRRGNDFAPPPSPYAMAKAAAAGYALQFHRLWGLPVTILRPTMVYGPGQWDTGKLVPYLTLALLRGEEPRLTSGAKLVDWVYVDDVVEAFVAACRERPEGMEFDVGTGTARSVRETVELLFKVAGSTREPRFGTIPDRPLDLPQIADLSGADLLGWRPQVGLEEGLRRTFDWYAEQLRSGNGTFLNADNLP</sequence>
<reference evidence="3" key="1">
    <citation type="submission" date="2021-01" db="EMBL/GenBank/DDBJ databases">
        <title>Whole genome shotgun sequence of Acrocarpospora phusangensis NBRC 108782.</title>
        <authorList>
            <person name="Komaki H."/>
            <person name="Tamura T."/>
        </authorList>
    </citation>
    <scope>NUCLEOTIDE SEQUENCE</scope>
    <source>
        <strain evidence="3">NBRC 108782</strain>
    </source>
</reference>
<dbReference type="Gene3D" id="3.40.50.720">
    <property type="entry name" value="NAD(P)-binding Rossmann-like Domain"/>
    <property type="match status" value="1"/>
</dbReference>
<dbReference type="AlphaFoldDB" id="A0A919Q7Z6"/>
<protein>
    <submittedName>
        <fullName evidence="3">CDP-abequose synthase</fullName>
    </submittedName>
</protein>
<evidence type="ECO:0000313" key="4">
    <source>
        <dbReference type="Proteomes" id="UP000640052"/>
    </source>
</evidence>
<dbReference type="PANTHER" id="PTHR43000">
    <property type="entry name" value="DTDP-D-GLUCOSE 4,6-DEHYDRATASE-RELATED"/>
    <property type="match status" value="1"/>
</dbReference>
<feature type="domain" description="NAD-dependent epimerase/dehydratase" evidence="2">
    <location>
        <begin position="6"/>
        <end position="223"/>
    </location>
</feature>
<dbReference type="SUPFAM" id="SSF51735">
    <property type="entry name" value="NAD(P)-binding Rossmann-fold domains"/>
    <property type="match status" value="1"/>
</dbReference>
<dbReference type="RefSeq" id="WP_204039203.1">
    <property type="nucleotide sequence ID" value="NZ_BOOA01000004.1"/>
</dbReference>
<dbReference type="EMBL" id="BOOA01000004">
    <property type="protein sequence ID" value="GIH22350.1"/>
    <property type="molecule type" value="Genomic_DNA"/>
</dbReference>
<comment type="similarity">
    <text evidence="1">Belongs to the NAD(P)-dependent epimerase/dehydratase family.</text>
</comment>
<gene>
    <name evidence="3" type="ORF">Aph01nite_06600</name>
</gene>
<dbReference type="InterPro" id="IPR001509">
    <property type="entry name" value="Epimerase_deHydtase"/>
</dbReference>
<comment type="caution">
    <text evidence="3">The sequence shown here is derived from an EMBL/GenBank/DDBJ whole genome shotgun (WGS) entry which is preliminary data.</text>
</comment>
<evidence type="ECO:0000259" key="2">
    <source>
        <dbReference type="Pfam" id="PF01370"/>
    </source>
</evidence>
<dbReference type="Pfam" id="PF01370">
    <property type="entry name" value="Epimerase"/>
    <property type="match status" value="1"/>
</dbReference>
<evidence type="ECO:0000313" key="3">
    <source>
        <dbReference type="EMBL" id="GIH22350.1"/>
    </source>
</evidence>
<dbReference type="InterPro" id="IPR036291">
    <property type="entry name" value="NAD(P)-bd_dom_sf"/>
</dbReference>
<dbReference type="Proteomes" id="UP000640052">
    <property type="component" value="Unassembled WGS sequence"/>
</dbReference>
<evidence type="ECO:0000256" key="1">
    <source>
        <dbReference type="ARBA" id="ARBA00007637"/>
    </source>
</evidence>
<name>A0A919Q7Z6_9ACTN</name>
<keyword evidence="4" id="KW-1185">Reference proteome</keyword>